<evidence type="ECO:0000313" key="2">
    <source>
        <dbReference type="EMBL" id="KAJ9589407.1"/>
    </source>
</evidence>
<gene>
    <name evidence="2" type="ORF">L9F63_017386</name>
</gene>
<protein>
    <submittedName>
        <fullName evidence="2">Uncharacterized protein</fullName>
    </submittedName>
</protein>
<sequence>NKTIHLCSQDNSSSDILVPWYVAPTIVPIIFSHTWQTTMLPSVMFLLLRPLSMQVLFTALHLKG</sequence>
<evidence type="ECO:0000256" key="1">
    <source>
        <dbReference type="SAM" id="Phobius"/>
    </source>
</evidence>
<organism evidence="2 3">
    <name type="scientific">Diploptera punctata</name>
    <name type="common">Pacific beetle cockroach</name>
    <dbReference type="NCBI Taxonomy" id="6984"/>
    <lineage>
        <taxon>Eukaryota</taxon>
        <taxon>Metazoa</taxon>
        <taxon>Ecdysozoa</taxon>
        <taxon>Arthropoda</taxon>
        <taxon>Hexapoda</taxon>
        <taxon>Insecta</taxon>
        <taxon>Pterygota</taxon>
        <taxon>Neoptera</taxon>
        <taxon>Polyneoptera</taxon>
        <taxon>Dictyoptera</taxon>
        <taxon>Blattodea</taxon>
        <taxon>Blaberoidea</taxon>
        <taxon>Blaberidae</taxon>
        <taxon>Diplopterinae</taxon>
        <taxon>Diploptera</taxon>
    </lineage>
</organism>
<accession>A0AAD8EH59</accession>
<reference evidence="2" key="2">
    <citation type="submission" date="2023-05" db="EMBL/GenBank/DDBJ databases">
        <authorList>
            <person name="Fouks B."/>
        </authorList>
    </citation>
    <scope>NUCLEOTIDE SEQUENCE</scope>
    <source>
        <strain evidence="2">Stay&amp;Tobe</strain>
        <tissue evidence="2">Testes</tissue>
    </source>
</reference>
<feature type="non-terminal residue" evidence="2">
    <location>
        <position position="64"/>
    </location>
</feature>
<dbReference type="AlphaFoldDB" id="A0AAD8EH59"/>
<comment type="caution">
    <text evidence="2">The sequence shown here is derived from an EMBL/GenBank/DDBJ whole genome shotgun (WGS) entry which is preliminary data.</text>
</comment>
<keyword evidence="1" id="KW-0812">Transmembrane</keyword>
<proteinExistence type="predicted"/>
<keyword evidence="1" id="KW-1133">Transmembrane helix</keyword>
<reference evidence="2" key="1">
    <citation type="journal article" date="2023" name="IScience">
        <title>Live-bearing cockroach genome reveals convergent evolutionary mechanisms linked to viviparity in insects and beyond.</title>
        <authorList>
            <person name="Fouks B."/>
            <person name="Harrison M.C."/>
            <person name="Mikhailova A.A."/>
            <person name="Marchal E."/>
            <person name="English S."/>
            <person name="Carruthers M."/>
            <person name="Jennings E.C."/>
            <person name="Chiamaka E.L."/>
            <person name="Frigard R.A."/>
            <person name="Pippel M."/>
            <person name="Attardo G.M."/>
            <person name="Benoit J.B."/>
            <person name="Bornberg-Bauer E."/>
            <person name="Tobe S.S."/>
        </authorList>
    </citation>
    <scope>NUCLEOTIDE SEQUENCE</scope>
    <source>
        <strain evidence="2">Stay&amp;Tobe</strain>
    </source>
</reference>
<feature type="transmembrane region" description="Helical" evidence="1">
    <location>
        <begin position="20"/>
        <end position="48"/>
    </location>
</feature>
<name>A0AAD8EH59_DIPPU</name>
<feature type="non-terminal residue" evidence="2">
    <location>
        <position position="1"/>
    </location>
</feature>
<dbReference type="EMBL" id="JASPKZ010004942">
    <property type="protein sequence ID" value="KAJ9589407.1"/>
    <property type="molecule type" value="Genomic_DNA"/>
</dbReference>
<keyword evidence="1" id="KW-0472">Membrane</keyword>
<evidence type="ECO:0000313" key="3">
    <source>
        <dbReference type="Proteomes" id="UP001233999"/>
    </source>
</evidence>
<dbReference type="Proteomes" id="UP001233999">
    <property type="component" value="Unassembled WGS sequence"/>
</dbReference>
<keyword evidence="3" id="KW-1185">Reference proteome</keyword>